<feature type="transmembrane region" description="Helical" evidence="2">
    <location>
        <begin position="7"/>
        <end position="27"/>
    </location>
</feature>
<dbReference type="Proteomes" id="UP000305457">
    <property type="component" value="Chromosome"/>
</dbReference>
<dbReference type="KEGG" id="mnh:FG904_02940"/>
<name>A0A5B7XWN4_9MOLU</name>
<dbReference type="NCBIfam" id="NF045830">
    <property type="entry name" value="MYPU_1760_HExxH"/>
    <property type="match status" value="1"/>
</dbReference>
<evidence type="ECO:0000313" key="4">
    <source>
        <dbReference type="Proteomes" id="UP000305457"/>
    </source>
</evidence>
<evidence type="ECO:0000256" key="2">
    <source>
        <dbReference type="SAM" id="Phobius"/>
    </source>
</evidence>
<dbReference type="AlphaFoldDB" id="A0A5B7XWN4"/>
<dbReference type="RefSeq" id="WP_139592424.1">
    <property type="nucleotide sequence ID" value="NZ_CP040825.1"/>
</dbReference>
<dbReference type="EMBL" id="CP040825">
    <property type="protein sequence ID" value="QCZ36944.1"/>
    <property type="molecule type" value="Genomic_DNA"/>
</dbReference>
<evidence type="ECO:0000256" key="1">
    <source>
        <dbReference type="SAM" id="MobiDB-lite"/>
    </source>
</evidence>
<keyword evidence="2" id="KW-1133">Transmembrane helix</keyword>
<accession>A0A5B7XWN4</accession>
<evidence type="ECO:0000313" key="3">
    <source>
        <dbReference type="EMBL" id="QCZ36944.1"/>
    </source>
</evidence>
<feature type="region of interest" description="Disordered" evidence="1">
    <location>
        <begin position="40"/>
        <end position="60"/>
    </location>
</feature>
<reference evidence="3 4" key="1">
    <citation type="submission" date="2019-06" db="EMBL/GenBank/DDBJ databases">
        <title>Mycoplasma sp. 2F1A isolated from ostrich.</title>
        <authorList>
            <person name="Spergser J."/>
        </authorList>
    </citation>
    <scope>NUCLEOTIDE SEQUENCE [LARGE SCALE GENOMIC DNA]</scope>
    <source>
        <strain evidence="3 4">2F1A</strain>
    </source>
</reference>
<dbReference type="OrthoDB" id="393673at2"/>
<protein>
    <submittedName>
        <fullName evidence="3">Uncharacterized protein</fullName>
    </submittedName>
</protein>
<proteinExistence type="predicted"/>
<keyword evidence="2" id="KW-0472">Membrane</keyword>
<organism evidence="3 4">
    <name type="scientific">Mycoplasma nasistruthionis</name>
    <dbReference type="NCBI Taxonomy" id="353852"/>
    <lineage>
        <taxon>Bacteria</taxon>
        <taxon>Bacillati</taxon>
        <taxon>Mycoplasmatota</taxon>
        <taxon>Mollicutes</taxon>
        <taxon>Mycoplasmataceae</taxon>
        <taxon>Mycoplasma</taxon>
    </lineage>
</organism>
<keyword evidence="2" id="KW-0812">Transmembrane</keyword>
<sequence>MGKKIIGLILGSSVIVAGAIVGSYFGFNTIVNSLLPKQNNQGNSTKNSGNNSNPNNGFNTDVDYKQINVPTLEGSAEIFPIGENEAFFANSEVAKAGISKLNTLLDYNSLQPQIIYGKSAYVYKDPFTKIEFIDYSYANDENGNPIYLFGPQGLALMAQEFKRKVTFGPEVFDLKKIEINNFNIITENSNGLYIPNIKTIFINGAALNGLDVDLYTKVGVLMPTIFHEYMHHWNNSYAEIAFENSDYNQFINDNQTADKTQKQAVKIYYNDVSSKSSSHSHSNRQLWNGYFVDNFKTLTNYNVPFKSEIQTAWIRDVRRLNSTDLSSAAPISNYLYNVLSPKQVWNLANSDPSSPIAIQLNHTASKYRKLFYSPDGQFGLDASQIKYYYSATELVPREYSKYAFESYFSINDPNPAFTAREKLEPFSIGYFGIFKFKYNQNNTSVTYSFSPSPIADDYGKVFMNNFDSLTRQYFYQPQSVMMPSTPFALEGYKINQADAYELYGKQENLAQIITDYENQVKSNKNVYFYKLFLETMGYGKVISQIYFNEGNWSWLQNSFRSINPDSSKYNEIKFSGYLDSNKYKGLVFVNKSTGAVVNKTEFEYLDSFNFFGHANFDEGAQLFNVSKTNDPVTGKPVTQMSNTEDRDKQIKNRIYPNRIINTTTKEPIFKDNYPYITKDFVPFNNEANLIYLWQDLNNNNLVEENEILKDQEITLPENRWVTSRRSVQTATNYVVRKNSDNKTEIVKVSSK</sequence>
<feature type="compositionally biased region" description="Low complexity" evidence="1">
    <location>
        <begin position="40"/>
        <end position="59"/>
    </location>
</feature>
<dbReference type="InterPro" id="IPR054786">
    <property type="entry name" value="MYPU_1760-like"/>
</dbReference>
<gene>
    <name evidence="3" type="ORF">FG904_02940</name>
</gene>